<keyword evidence="3" id="KW-0812">Transmembrane</keyword>
<protein>
    <recommendedName>
        <fullName evidence="4">KAP NTPase domain-containing protein</fullName>
    </recommendedName>
</protein>
<dbReference type="Pfam" id="PF07693">
    <property type="entry name" value="KAP_NTPase"/>
    <property type="match status" value="1"/>
</dbReference>
<evidence type="ECO:0000256" key="1">
    <source>
        <dbReference type="SAM" id="Coils"/>
    </source>
</evidence>
<dbReference type="InterPro" id="IPR011646">
    <property type="entry name" value="KAP_P-loop"/>
</dbReference>
<gene>
    <name evidence="5" type="ORF">FJV41_12185</name>
</gene>
<keyword evidence="3" id="KW-0472">Membrane</keyword>
<evidence type="ECO:0000313" key="5">
    <source>
        <dbReference type="EMBL" id="TQF15743.1"/>
    </source>
</evidence>
<feature type="transmembrane region" description="Helical" evidence="3">
    <location>
        <begin position="507"/>
        <end position="524"/>
    </location>
</feature>
<feature type="region of interest" description="Disordered" evidence="2">
    <location>
        <begin position="849"/>
        <end position="879"/>
    </location>
</feature>
<feature type="coiled-coil region" evidence="1">
    <location>
        <begin position="589"/>
        <end position="634"/>
    </location>
</feature>
<dbReference type="PANTHER" id="PTHR22674:SF6">
    <property type="entry name" value="NTPASE KAP FAMILY P-LOOP DOMAIN-CONTAINING PROTEIN 1"/>
    <property type="match status" value="1"/>
</dbReference>
<evidence type="ECO:0000256" key="2">
    <source>
        <dbReference type="SAM" id="MobiDB-lite"/>
    </source>
</evidence>
<evidence type="ECO:0000313" key="6">
    <source>
        <dbReference type="Proteomes" id="UP000315369"/>
    </source>
</evidence>
<organism evidence="5 6">
    <name type="scientific">Myxococcus llanfairpwllgwyngyllgogerychwyrndrobwllllantysiliogogogochensis</name>
    <dbReference type="NCBI Taxonomy" id="2590453"/>
    <lineage>
        <taxon>Bacteria</taxon>
        <taxon>Pseudomonadati</taxon>
        <taxon>Myxococcota</taxon>
        <taxon>Myxococcia</taxon>
        <taxon>Myxococcales</taxon>
        <taxon>Cystobacterineae</taxon>
        <taxon>Myxococcaceae</taxon>
        <taxon>Myxococcus</taxon>
    </lineage>
</organism>
<dbReference type="EMBL" id="VIFM01000037">
    <property type="protein sequence ID" value="TQF15743.1"/>
    <property type="molecule type" value="Genomic_DNA"/>
</dbReference>
<reference evidence="5 6" key="1">
    <citation type="submission" date="2019-06" db="EMBL/GenBank/DDBJ databases">
        <authorList>
            <person name="Livingstone P."/>
            <person name="Whitworth D."/>
        </authorList>
    </citation>
    <scope>NUCLEOTIDE SEQUENCE [LARGE SCALE GENOMIC DNA]</scope>
    <source>
        <strain evidence="5 6">AM401</strain>
    </source>
</reference>
<dbReference type="Proteomes" id="UP000315369">
    <property type="component" value="Unassembled WGS sequence"/>
</dbReference>
<proteinExistence type="predicted"/>
<feature type="domain" description="KAP NTPase" evidence="4">
    <location>
        <begin position="274"/>
        <end position="916"/>
    </location>
</feature>
<feature type="coiled-coil region" evidence="1">
    <location>
        <begin position="383"/>
        <end position="431"/>
    </location>
</feature>
<name>A0A540X3C8_9BACT</name>
<sequence>MQRPEEDESVEAAEDSGPRMVRFQDMDTGAVTELGPISTDLASLLGRAAQLSLAADRAAIPTASFPGNVHLSFPALMAAIGTSPIPVCEWLVRTAEQHGADISQMLLAASLAPEQLAYFESMAPSMELLKSPLTSTKSVQRALTEAENIRVRRTGILSAALGARHLIAAFLWLPNFHEGAFHAMRVDRRQLRAPFVQFMSSFHPEEAEDWKSQLQHGGMAEYGQAPPQPAPAPTPSSPLSWLDNDTQRTLYSPRYDADGRENEDLLDIDRDVDALSALIASRTMAPPLSIGVFGDWGSGKSFFMHHLRKRVEELAGRAVKSQRPQREVAFYKNIIQIEFNAWHYAEGNLWASLVEHIFRNLRKRQDEPEADIGKRRDDLLTRLAQREAELLKKQAEVTAKEAEVALAQQKVGELEQQKESKRVELEQALSEKRTLLELMPATLKLEEGVQKRATAWLAETGFSSLGRTAFDLRDALGNAQAELRQTGGFVASLLDTRSANKRLRPPAIILIVSLAVSLALPFVLDEFGKQDLAGLMAGLTTLTGLVGSVTLWLQRQTAWLRERREQNEKRLHEVEQAIETDLQNRLKPLDEAAQVAREQVASLAQAEEQQRASMAKAQDEVLQLKQAIAELSSARLLDKFIENRTGSDDYRKHLGLVALIRRDFEELSRLMEAVNRDEQTDPNVPAINRIVLYIDDLDRCSQDTVVKVLQAVHLLLAFPLFVVVVGVDSRWVARCLNHTFKDLLKMEDPNALPLDAMTPGATAYDYLEKIFQIPIWLRPVSSDHRSSMLRGLLARPSAEEHSQEATVLELKPRFVVDTPDTVDPMEEWDYKKGSPALMKVVWPTSAAPQAATSVHGKPKSSASSSHAQVASNEQEELNPPGLVISERELAFIDCLGPLLSPTPRVLKRFANTYRLIKACVPSAGQTEFMGEEQEGTSPSQMCLLLLALVTSKPQLAEEFFALLKRYEHDEELLTLQALDLPSNEPEHVISELFTWLRAMPPAIQSTPLTLVRKLVPWVTRFSFR</sequence>
<feature type="compositionally biased region" description="Low complexity" evidence="2">
    <location>
        <begin position="860"/>
        <end position="871"/>
    </location>
</feature>
<dbReference type="InterPro" id="IPR052754">
    <property type="entry name" value="NTPase_KAP_P-loop"/>
</dbReference>
<dbReference type="OrthoDB" id="9806479at2"/>
<feature type="region of interest" description="Disordered" evidence="2">
    <location>
        <begin position="207"/>
        <end position="243"/>
    </location>
</feature>
<dbReference type="PANTHER" id="PTHR22674">
    <property type="entry name" value="NTPASE, KAP FAMILY P-LOOP DOMAIN-CONTAINING 1"/>
    <property type="match status" value="1"/>
</dbReference>
<evidence type="ECO:0000256" key="3">
    <source>
        <dbReference type="SAM" id="Phobius"/>
    </source>
</evidence>
<dbReference type="AlphaFoldDB" id="A0A540X3C8"/>
<comment type="caution">
    <text evidence="5">The sequence shown here is derived from an EMBL/GenBank/DDBJ whole genome shotgun (WGS) entry which is preliminary data.</text>
</comment>
<feature type="transmembrane region" description="Helical" evidence="3">
    <location>
        <begin position="536"/>
        <end position="554"/>
    </location>
</feature>
<keyword evidence="3" id="KW-1133">Transmembrane helix</keyword>
<accession>A0A540X3C8</accession>
<feature type="compositionally biased region" description="Pro residues" evidence="2">
    <location>
        <begin position="226"/>
        <end position="236"/>
    </location>
</feature>
<keyword evidence="1" id="KW-0175">Coiled coil</keyword>
<evidence type="ECO:0000259" key="4">
    <source>
        <dbReference type="Pfam" id="PF07693"/>
    </source>
</evidence>
<keyword evidence="6" id="KW-1185">Reference proteome</keyword>